<dbReference type="RefSeq" id="WP_108179309.1">
    <property type="nucleotide sequence ID" value="NZ_PZZL01000012.1"/>
</dbReference>
<proteinExistence type="predicted"/>
<reference evidence="2 3" key="1">
    <citation type="submission" date="2018-04" db="EMBL/GenBank/DDBJ databases">
        <title>Genomic Encyclopedia of Archaeal and Bacterial Type Strains, Phase II (KMG-II): from individual species to whole genera.</title>
        <authorList>
            <person name="Goeker M."/>
        </authorList>
    </citation>
    <scope>NUCLEOTIDE SEQUENCE [LARGE SCALE GENOMIC DNA]</scope>
    <source>
        <strain evidence="2 3">DSM 25521</strain>
    </source>
</reference>
<evidence type="ECO:0000313" key="3">
    <source>
        <dbReference type="Proteomes" id="UP000241808"/>
    </source>
</evidence>
<name>A0A2T4YXJ6_9HYPH</name>
<dbReference type="Proteomes" id="UP000241808">
    <property type="component" value="Unassembled WGS sequence"/>
</dbReference>
<evidence type="ECO:0000313" key="2">
    <source>
        <dbReference type="EMBL" id="PTM50892.1"/>
    </source>
</evidence>
<sequence length="401" mass="42996">MTVVQLANFPLREIVTGGQIRVDRLGSLIDRLGGDRRPVCVTPHRDDVGADDIALDPDADLWVMADPQAFELRLADAVRRDPALRQRLAARLHMLAPDILWCEQPFLWPLVASVAEDRATRVVYSGHNVEWRARRDLLTRLGRTAPAVVEQLARMERALIARADLVIACCEADAAGYAAMGATAIVQVPNGADPPVVEDDSDAAALARLRARLDPARPVLAFIGAHYQPNWIGLRDLVVTPMRPGGPLAGFQLLIMGEVCRLYADWLRQTGCTMPNVHALGRVDAATRSAAFRLADGVVLPLTTGGGTNLKTAEALLGPSEVVGTPIAFRGHEERTGAPGVHCVPPDAFAARLAALDLSDRAAIRARAATRRPQVVACSWDAVLAAAAAEPLITAVLRGGR</sequence>
<organism evidence="2 3">
    <name type="scientific">Phreatobacter oligotrophus</name>
    <dbReference type="NCBI Taxonomy" id="1122261"/>
    <lineage>
        <taxon>Bacteria</taxon>
        <taxon>Pseudomonadati</taxon>
        <taxon>Pseudomonadota</taxon>
        <taxon>Alphaproteobacteria</taxon>
        <taxon>Hyphomicrobiales</taxon>
        <taxon>Phreatobacteraceae</taxon>
        <taxon>Phreatobacter</taxon>
    </lineage>
</organism>
<dbReference type="EMBL" id="PZZL01000012">
    <property type="protein sequence ID" value="PTM50892.1"/>
    <property type="molecule type" value="Genomic_DNA"/>
</dbReference>
<gene>
    <name evidence="2" type="ORF">C8P69_11254</name>
</gene>
<feature type="domain" description="Glycosyltransferase subfamily 4-like N-terminal" evidence="1">
    <location>
        <begin position="69"/>
        <end position="194"/>
    </location>
</feature>
<dbReference type="AlphaFoldDB" id="A0A2T4YXJ6"/>
<keyword evidence="2" id="KW-0808">Transferase</keyword>
<evidence type="ECO:0000259" key="1">
    <source>
        <dbReference type="Pfam" id="PF13439"/>
    </source>
</evidence>
<dbReference type="Pfam" id="PF13439">
    <property type="entry name" value="Glyco_transf_4"/>
    <property type="match status" value="1"/>
</dbReference>
<dbReference type="InterPro" id="IPR028098">
    <property type="entry name" value="Glyco_trans_4-like_N"/>
</dbReference>
<dbReference type="GO" id="GO:0016757">
    <property type="term" value="F:glycosyltransferase activity"/>
    <property type="evidence" value="ECO:0007669"/>
    <property type="project" value="UniProtKB-ARBA"/>
</dbReference>
<comment type="caution">
    <text evidence="2">The sequence shown here is derived from an EMBL/GenBank/DDBJ whole genome shotgun (WGS) entry which is preliminary data.</text>
</comment>
<dbReference type="Gene3D" id="3.40.50.2000">
    <property type="entry name" value="Glycogen Phosphorylase B"/>
    <property type="match status" value="2"/>
</dbReference>
<protein>
    <submittedName>
        <fullName evidence="2">Glycosyltransferase involved in cell wall biosynthesis</fullName>
    </submittedName>
</protein>
<dbReference type="OrthoDB" id="7842034at2"/>
<accession>A0A2T4YXJ6</accession>
<keyword evidence="3" id="KW-1185">Reference proteome</keyword>
<dbReference type="SUPFAM" id="SSF53756">
    <property type="entry name" value="UDP-Glycosyltransferase/glycogen phosphorylase"/>
    <property type="match status" value="1"/>
</dbReference>